<dbReference type="Gene3D" id="3.40.190.10">
    <property type="entry name" value="Periplasmic binding protein-like II"/>
    <property type="match status" value="2"/>
</dbReference>
<dbReference type="STRING" id="1499966.U14_05830"/>
<feature type="signal peptide" evidence="2">
    <location>
        <begin position="1"/>
        <end position="19"/>
    </location>
</feature>
<evidence type="ECO:0000256" key="2">
    <source>
        <dbReference type="SAM" id="SignalP"/>
    </source>
</evidence>
<dbReference type="PANTHER" id="PTHR35936">
    <property type="entry name" value="MEMBRANE-BOUND LYTIC MUREIN TRANSGLYCOSYLASE F"/>
    <property type="match status" value="1"/>
</dbReference>
<organism evidence="4">
    <name type="scientific">Candidatus Moduliflexus flocculans</name>
    <dbReference type="NCBI Taxonomy" id="1499966"/>
    <lineage>
        <taxon>Bacteria</taxon>
        <taxon>Candidatus Moduliflexota</taxon>
        <taxon>Candidatus Moduliflexia</taxon>
        <taxon>Candidatus Moduliflexales</taxon>
        <taxon>Candidatus Moduliflexaceae</taxon>
    </lineage>
</organism>
<dbReference type="EMBL" id="DF820461">
    <property type="protein sequence ID" value="GAK54543.1"/>
    <property type="molecule type" value="Genomic_DNA"/>
</dbReference>
<gene>
    <name evidence="4" type="ORF">U14_05830</name>
</gene>
<evidence type="ECO:0000256" key="1">
    <source>
        <dbReference type="ARBA" id="ARBA00022729"/>
    </source>
</evidence>
<keyword evidence="5" id="KW-1185">Reference proteome</keyword>
<proteinExistence type="predicted"/>
<dbReference type="HOGENOM" id="CLU_064076_12_0_0"/>
<dbReference type="SMART" id="SM00062">
    <property type="entry name" value="PBPb"/>
    <property type="match status" value="1"/>
</dbReference>
<sequence>MKSCAFLICWLLCCRVSSAQEEKIYRASTLQIPLFIEDEEHGVFIEVFQEVVKRVGERVELIISSGNRSKKMFCDGDVDIYFPALENSLTCSFVSSAPFYRKEEIVFVPEGSPIISDIAQLEGKLVGVTKGYSYGAGLVSNSKIDLDYADSDVLNMRKLSKGRIQAFVVETQSGLKALQESGVTNVAYDVKKPLSARATYFAFHETDEGRALAEKFSNAIEAMISDGTLQTILNNTQ</sequence>
<feature type="chain" id="PRO_5001755273" evidence="2">
    <location>
        <begin position="20"/>
        <end position="237"/>
    </location>
</feature>
<reference evidence="4" key="1">
    <citation type="journal article" date="2015" name="PeerJ">
        <title>First genomic representation of candidate bacterial phylum KSB3 points to enhanced environmental sensing as a trigger of wastewater bulking.</title>
        <authorList>
            <person name="Sekiguchi Y."/>
            <person name="Ohashi A."/>
            <person name="Parks D.H."/>
            <person name="Yamauchi T."/>
            <person name="Tyson G.W."/>
            <person name="Hugenholtz P."/>
        </authorList>
    </citation>
    <scope>NUCLEOTIDE SEQUENCE [LARGE SCALE GENOMIC DNA]</scope>
</reference>
<keyword evidence="1 2" id="KW-0732">Signal</keyword>
<dbReference type="AlphaFoldDB" id="A0A081BT12"/>
<dbReference type="InterPro" id="IPR001638">
    <property type="entry name" value="Solute-binding_3/MltF_N"/>
</dbReference>
<protein>
    <submittedName>
        <fullName evidence="4">Amino acid ABC transporter, periplasmic</fullName>
    </submittedName>
</protein>
<accession>A0A081BT12</accession>
<feature type="domain" description="Solute-binding protein family 3/N-terminal" evidence="3">
    <location>
        <begin position="23"/>
        <end position="237"/>
    </location>
</feature>
<name>A0A081BT12_9BACT</name>
<dbReference type="Proteomes" id="UP000030700">
    <property type="component" value="Unassembled WGS sequence"/>
</dbReference>
<evidence type="ECO:0000313" key="4">
    <source>
        <dbReference type="EMBL" id="GAK54543.1"/>
    </source>
</evidence>
<evidence type="ECO:0000259" key="3">
    <source>
        <dbReference type="SMART" id="SM00062"/>
    </source>
</evidence>
<dbReference type="SUPFAM" id="SSF53850">
    <property type="entry name" value="Periplasmic binding protein-like II"/>
    <property type="match status" value="1"/>
</dbReference>
<dbReference type="PANTHER" id="PTHR35936:SF25">
    <property type="entry name" value="ABC TRANSPORTER SUBSTRATE-BINDING PROTEIN"/>
    <property type="match status" value="1"/>
</dbReference>
<evidence type="ECO:0000313" key="5">
    <source>
        <dbReference type="Proteomes" id="UP000030700"/>
    </source>
</evidence>